<dbReference type="InterPro" id="IPR056906">
    <property type="entry name" value="ORF2/G2P_dom"/>
</dbReference>
<evidence type="ECO:0000313" key="2">
    <source>
        <dbReference type="EMBL" id="GAH92382.1"/>
    </source>
</evidence>
<reference evidence="2" key="1">
    <citation type="journal article" date="2014" name="Front. Microbiol.">
        <title>High frequency of phylogenetically diverse reductive dehalogenase-homologous genes in deep subseafloor sedimentary metagenomes.</title>
        <authorList>
            <person name="Kawai M."/>
            <person name="Futagami T."/>
            <person name="Toyoda A."/>
            <person name="Takaki Y."/>
            <person name="Nishi S."/>
            <person name="Hori S."/>
            <person name="Arai W."/>
            <person name="Tsubouchi T."/>
            <person name="Morono Y."/>
            <person name="Uchiyama I."/>
            <person name="Ito T."/>
            <person name="Fujiyama A."/>
            <person name="Inagaki F."/>
            <person name="Takami H."/>
        </authorList>
    </citation>
    <scope>NUCLEOTIDE SEQUENCE</scope>
    <source>
        <strain evidence="2">Expedition CK06-06</strain>
    </source>
</reference>
<organism evidence="2">
    <name type="scientific">marine sediment metagenome</name>
    <dbReference type="NCBI Taxonomy" id="412755"/>
    <lineage>
        <taxon>unclassified sequences</taxon>
        <taxon>metagenomes</taxon>
        <taxon>ecological metagenomes</taxon>
    </lineage>
</organism>
<dbReference type="Pfam" id="PF23343">
    <property type="entry name" value="REP_ORF2-G2P"/>
    <property type="match status" value="1"/>
</dbReference>
<dbReference type="AlphaFoldDB" id="X1JEG1"/>
<feature type="domain" description="Replication-associated protein ORF2/G2P" evidence="1">
    <location>
        <begin position="129"/>
        <end position="239"/>
    </location>
</feature>
<sequence length="352" mass="40898">MTELVTHSQTVLVQADSLQVESEPDLHDPCKSDTNWTITYSSCGLSSARYDYFATGNEAELIDSFLTWVETPVYAILKDINQENVYKCFRGAKRGDSFYVYKTLARFDQVIDNVRGLDIQFGATWTQAAFATLTYAVQCEENWIRISKDFNCFMAMIRKRYGEVYAVRIWESHESGLVHVHVLLLFKSRRFKTFKDRGGLIRLDRKDELAECWKHGFSDWQGIFDLEGALDYLKRDMTKFLNHENENDVRDLAKLWVYRKRTFSVSRDLNTRFTLRLDGAMSNSNRPKYQHTLDGEIFLVKEHDWRLVCVVASQVDLTKVKITDVREIETSRTVAGVGRSTKYVVSFEEVTV</sequence>
<dbReference type="EMBL" id="BARV01000050">
    <property type="protein sequence ID" value="GAH92382.1"/>
    <property type="molecule type" value="Genomic_DNA"/>
</dbReference>
<evidence type="ECO:0000259" key="1">
    <source>
        <dbReference type="Pfam" id="PF23343"/>
    </source>
</evidence>
<protein>
    <recommendedName>
        <fullName evidence="1">Replication-associated protein ORF2/G2P domain-containing protein</fullName>
    </recommendedName>
</protein>
<accession>X1JEG1</accession>
<comment type="caution">
    <text evidence="2">The sequence shown here is derived from an EMBL/GenBank/DDBJ whole genome shotgun (WGS) entry which is preliminary data.</text>
</comment>
<gene>
    <name evidence="2" type="ORF">S06H3_00306</name>
</gene>
<proteinExistence type="predicted"/>
<name>X1JEG1_9ZZZZ</name>